<accession>A0ABZ0KZY3</accession>
<dbReference type="Pfam" id="PF13365">
    <property type="entry name" value="Trypsin_2"/>
    <property type="match status" value="1"/>
</dbReference>
<keyword evidence="4" id="KW-1133">Transmembrane helix</keyword>
<dbReference type="InterPro" id="IPR001940">
    <property type="entry name" value="Peptidase_S1C"/>
</dbReference>
<evidence type="ECO:0000259" key="6">
    <source>
        <dbReference type="Pfam" id="PF22819"/>
    </source>
</evidence>
<evidence type="ECO:0000259" key="5">
    <source>
        <dbReference type="Pfam" id="PF13240"/>
    </source>
</evidence>
<reference evidence="7 8" key="1">
    <citation type="submission" date="2023-01" db="EMBL/GenBank/DDBJ databases">
        <title>Sporosarcina sp. nov., isolated from Korean tranditional fermented seafood 'Jeotgal'.</title>
        <authorList>
            <person name="Yang A.-I."/>
        </authorList>
    </citation>
    <scope>NUCLEOTIDE SEQUENCE [LARGE SCALE GENOMIC DNA]</scope>
    <source>
        <strain evidence="7 8">B2O-1</strain>
    </source>
</reference>
<dbReference type="PANTHER" id="PTHR43343:SF3">
    <property type="entry name" value="PROTEASE DO-LIKE 8, CHLOROPLASTIC"/>
    <property type="match status" value="1"/>
</dbReference>
<keyword evidence="3" id="KW-0720">Serine protease</keyword>
<keyword evidence="1" id="KW-0645">Protease</keyword>
<sequence>MFCPHCGTQNDEGSKFCSNCGKPLKTKKQNSWMLPVALSSMIVLLGSIAGIGYVADWNYGKLLHLSDDASPAPIKEVIVEKEKPLKPISSQQIKTKTVKPDKEKTEVIKESLPRVFTIFTRDGLGSGFLYKKGGLIVTNAHVVAGFTDVVVRNSDGKDAAGKVIGISDRYDVALIRADAFSNLPPLGMESKETPIGTEVIALGSPQGFENSASVGYLTGLNRDMELGFVYEKIYQIDAQIDKGSSGGPLLDAKTGKVIGINSLLYKENNLFGFSIPMHSVISLVDRWASSPMSEIAIASLFGVYDTYTASHDYDSDIAYDDEYTEFYEVEEEDEVVPDDLYDEDSSYEGGFYEENLRDFMTSFREEYEMSIQAGDSTFLMSYLLPGAPTTREFQTFIQEVASDGRIYQFFSTDITDITIQANQALVTLDLSYSVSDSAGEENYIEKSKTYTIVMDAEGYYQISNVIDN</sequence>
<dbReference type="PRINTS" id="PR00834">
    <property type="entry name" value="PROTEASES2C"/>
</dbReference>
<dbReference type="EMBL" id="CP116341">
    <property type="protein sequence ID" value="WOV84897.1"/>
    <property type="molecule type" value="Genomic_DNA"/>
</dbReference>
<evidence type="ECO:0000256" key="2">
    <source>
        <dbReference type="ARBA" id="ARBA00022801"/>
    </source>
</evidence>
<dbReference type="RefSeq" id="WP_323692539.1">
    <property type="nucleotide sequence ID" value="NZ_CP116341.1"/>
</dbReference>
<dbReference type="InterPro" id="IPR009003">
    <property type="entry name" value="Peptidase_S1_PA"/>
</dbReference>
<dbReference type="InterPro" id="IPR054528">
    <property type="entry name" value="TcaA_5th"/>
</dbReference>
<gene>
    <name evidence="7" type="ORF">PGH26_02945</name>
</gene>
<dbReference type="InterPro" id="IPR026870">
    <property type="entry name" value="Zinc_ribbon_dom"/>
</dbReference>
<evidence type="ECO:0000256" key="1">
    <source>
        <dbReference type="ARBA" id="ARBA00022670"/>
    </source>
</evidence>
<feature type="domain" description="Zinc-ribbon" evidence="5">
    <location>
        <begin position="2"/>
        <end position="24"/>
    </location>
</feature>
<feature type="transmembrane region" description="Helical" evidence="4">
    <location>
        <begin position="32"/>
        <end position="55"/>
    </location>
</feature>
<dbReference type="Pfam" id="PF22819">
    <property type="entry name" value="TcaA_5th"/>
    <property type="match status" value="1"/>
</dbReference>
<keyword evidence="4" id="KW-0812">Transmembrane</keyword>
<dbReference type="SUPFAM" id="SSF50494">
    <property type="entry name" value="Trypsin-like serine proteases"/>
    <property type="match status" value="1"/>
</dbReference>
<proteinExistence type="predicted"/>
<protein>
    <submittedName>
        <fullName evidence="7">Trypsin-like peptidase domain-containing protein</fullName>
    </submittedName>
</protein>
<keyword evidence="4" id="KW-0472">Membrane</keyword>
<evidence type="ECO:0000313" key="8">
    <source>
        <dbReference type="Proteomes" id="UP001303532"/>
    </source>
</evidence>
<organism evidence="7 8">
    <name type="scientific">Sporosarcina jeotgali</name>
    <dbReference type="NCBI Taxonomy" id="3020056"/>
    <lineage>
        <taxon>Bacteria</taxon>
        <taxon>Bacillati</taxon>
        <taxon>Bacillota</taxon>
        <taxon>Bacilli</taxon>
        <taxon>Bacillales</taxon>
        <taxon>Caryophanaceae</taxon>
        <taxon>Sporosarcina</taxon>
    </lineage>
</organism>
<feature type="domain" description="TcaA protein NTF2-like" evidence="6">
    <location>
        <begin position="353"/>
        <end position="465"/>
    </location>
</feature>
<dbReference type="InterPro" id="IPR051201">
    <property type="entry name" value="Chloro_Bact_Ser_Proteases"/>
</dbReference>
<evidence type="ECO:0000313" key="7">
    <source>
        <dbReference type="EMBL" id="WOV84897.1"/>
    </source>
</evidence>
<evidence type="ECO:0000256" key="3">
    <source>
        <dbReference type="ARBA" id="ARBA00022825"/>
    </source>
</evidence>
<dbReference type="Proteomes" id="UP001303532">
    <property type="component" value="Chromosome"/>
</dbReference>
<dbReference type="PANTHER" id="PTHR43343">
    <property type="entry name" value="PEPTIDASE S12"/>
    <property type="match status" value="1"/>
</dbReference>
<dbReference type="Pfam" id="PF13240">
    <property type="entry name" value="Zn_Ribbon_1"/>
    <property type="match status" value="1"/>
</dbReference>
<dbReference type="Gene3D" id="2.40.10.120">
    <property type="match status" value="1"/>
</dbReference>
<name>A0ABZ0KZY3_9BACL</name>
<keyword evidence="8" id="KW-1185">Reference proteome</keyword>
<evidence type="ECO:0000256" key="4">
    <source>
        <dbReference type="SAM" id="Phobius"/>
    </source>
</evidence>
<keyword evidence="2" id="KW-0378">Hydrolase</keyword>